<dbReference type="InterPro" id="IPR001525">
    <property type="entry name" value="C5_MeTfrase"/>
</dbReference>
<evidence type="ECO:0000313" key="9">
    <source>
        <dbReference type="EMBL" id="VYU50720.1"/>
    </source>
</evidence>
<dbReference type="CDD" id="cd00315">
    <property type="entry name" value="Cyt_C5_DNA_methylase"/>
    <property type="match status" value="1"/>
</dbReference>
<dbReference type="InterPro" id="IPR010982">
    <property type="entry name" value="Lambda_DNA-bd_dom_sf"/>
</dbReference>
<keyword evidence="1 5" id="KW-0489">Methyltransferase</keyword>
<dbReference type="AlphaFoldDB" id="A0A6N3FFI5"/>
<organism evidence="9">
    <name type="scientific">Veillonella ratti</name>
    <dbReference type="NCBI Taxonomy" id="103892"/>
    <lineage>
        <taxon>Bacteria</taxon>
        <taxon>Bacillati</taxon>
        <taxon>Bacillota</taxon>
        <taxon>Negativicutes</taxon>
        <taxon>Veillonellales</taxon>
        <taxon>Veillonellaceae</taxon>
        <taxon>Veillonella</taxon>
    </lineage>
</organism>
<dbReference type="Gene3D" id="3.90.120.10">
    <property type="entry name" value="DNA Methylase, subunit A, domain 2"/>
    <property type="match status" value="1"/>
</dbReference>
<dbReference type="EMBL" id="CACRUX010000099">
    <property type="protein sequence ID" value="VYU50720.1"/>
    <property type="molecule type" value="Genomic_DNA"/>
</dbReference>
<evidence type="ECO:0000256" key="7">
    <source>
        <dbReference type="RuleBase" id="RU000417"/>
    </source>
</evidence>
<evidence type="ECO:0000256" key="1">
    <source>
        <dbReference type="ARBA" id="ARBA00022603"/>
    </source>
</evidence>
<comment type="catalytic activity">
    <reaction evidence="7">
        <text>a 2'-deoxycytidine in DNA + S-adenosyl-L-methionine = a 5-methyl-2'-deoxycytidine in DNA + S-adenosyl-L-homocysteine + H(+)</text>
        <dbReference type="Rhea" id="RHEA:13681"/>
        <dbReference type="Rhea" id="RHEA-COMP:11369"/>
        <dbReference type="Rhea" id="RHEA-COMP:11370"/>
        <dbReference type="ChEBI" id="CHEBI:15378"/>
        <dbReference type="ChEBI" id="CHEBI:57856"/>
        <dbReference type="ChEBI" id="CHEBI:59789"/>
        <dbReference type="ChEBI" id="CHEBI:85452"/>
        <dbReference type="ChEBI" id="CHEBI:85454"/>
        <dbReference type="EC" id="2.1.1.37"/>
    </reaction>
</comment>
<dbReference type="Pfam" id="PF00145">
    <property type="entry name" value="DNA_methylase"/>
    <property type="match status" value="1"/>
</dbReference>
<evidence type="ECO:0000256" key="6">
    <source>
        <dbReference type="RuleBase" id="RU000416"/>
    </source>
</evidence>
<dbReference type="NCBIfam" id="TIGR00675">
    <property type="entry name" value="dcm"/>
    <property type="match status" value="1"/>
</dbReference>
<dbReference type="PRINTS" id="PR00105">
    <property type="entry name" value="C5METTRFRASE"/>
</dbReference>
<dbReference type="PANTHER" id="PTHR10629">
    <property type="entry name" value="CYTOSINE-SPECIFIC METHYLTRANSFERASE"/>
    <property type="match status" value="1"/>
</dbReference>
<dbReference type="SUPFAM" id="SSF47413">
    <property type="entry name" value="lambda repressor-like DNA-binding domains"/>
    <property type="match status" value="1"/>
</dbReference>
<dbReference type="GO" id="GO:0044027">
    <property type="term" value="P:negative regulation of gene expression via chromosomal CpG island methylation"/>
    <property type="evidence" value="ECO:0007669"/>
    <property type="project" value="TreeGrafter"/>
</dbReference>
<dbReference type="InterPro" id="IPR018117">
    <property type="entry name" value="C5_DNA_meth_AS"/>
</dbReference>
<dbReference type="Gene3D" id="3.40.50.150">
    <property type="entry name" value="Vaccinia Virus protein VP39"/>
    <property type="match status" value="1"/>
</dbReference>
<keyword evidence="3 5" id="KW-0949">S-adenosyl-L-methionine</keyword>
<protein>
    <recommendedName>
        <fullName evidence="7">Cytosine-specific methyltransferase</fullName>
        <ecNumber evidence="7">2.1.1.37</ecNumber>
    </recommendedName>
</protein>
<dbReference type="PROSITE" id="PS51679">
    <property type="entry name" value="SAM_MT_C5"/>
    <property type="match status" value="1"/>
</dbReference>
<gene>
    <name evidence="9" type="primary">haeIIIM</name>
    <name evidence="9" type="ORF">VRLFYP33_02295</name>
</gene>
<dbReference type="RefSeq" id="WP_021840831.1">
    <property type="nucleotide sequence ID" value="NZ_CACRUX010000099.1"/>
</dbReference>
<dbReference type="InterPro" id="IPR031303">
    <property type="entry name" value="C5_meth_CS"/>
</dbReference>
<keyword evidence="4" id="KW-0680">Restriction system</keyword>
<dbReference type="GO" id="GO:0032259">
    <property type="term" value="P:methylation"/>
    <property type="evidence" value="ECO:0007669"/>
    <property type="project" value="UniProtKB-KW"/>
</dbReference>
<evidence type="ECO:0000256" key="4">
    <source>
        <dbReference type="ARBA" id="ARBA00022747"/>
    </source>
</evidence>
<dbReference type="EC" id="2.1.1.37" evidence="7"/>
<feature type="domain" description="HTH cro/C1-type" evidence="8">
    <location>
        <begin position="7"/>
        <end position="65"/>
    </location>
</feature>
<accession>A0A6N3FFI5</accession>
<dbReference type="GO" id="GO:0003677">
    <property type="term" value="F:DNA binding"/>
    <property type="evidence" value="ECO:0007669"/>
    <property type="project" value="InterPro"/>
</dbReference>
<keyword evidence="2 5" id="KW-0808">Transferase</keyword>
<comment type="similarity">
    <text evidence="5 6">Belongs to the class I-like SAM-binding methyltransferase superfamily. C5-methyltransferase family.</text>
</comment>
<dbReference type="InterPro" id="IPR050390">
    <property type="entry name" value="C5-Methyltransferase"/>
</dbReference>
<evidence type="ECO:0000256" key="5">
    <source>
        <dbReference type="PROSITE-ProRule" id="PRU01016"/>
    </source>
</evidence>
<evidence type="ECO:0000259" key="8">
    <source>
        <dbReference type="Pfam" id="PF13443"/>
    </source>
</evidence>
<proteinExistence type="inferred from homology"/>
<dbReference type="PANTHER" id="PTHR10629:SF52">
    <property type="entry name" value="DNA (CYTOSINE-5)-METHYLTRANSFERASE 1"/>
    <property type="match status" value="1"/>
</dbReference>
<evidence type="ECO:0000256" key="2">
    <source>
        <dbReference type="ARBA" id="ARBA00022679"/>
    </source>
</evidence>
<dbReference type="SUPFAM" id="SSF53335">
    <property type="entry name" value="S-adenosyl-L-methionine-dependent methyltransferases"/>
    <property type="match status" value="1"/>
</dbReference>
<dbReference type="Pfam" id="PF13443">
    <property type="entry name" value="HTH_26"/>
    <property type="match status" value="1"/>
</dbReference>
<evidence type="ECO:0000256" key="3">
    <source>
        <dbReference type="ARBA" id="ARBA00022691"/>
    </source>
</evidence>
<dbReference type="PROSITE" id="PS00095">
    <property type="entry name" value="C5_MTASE_2"/>
    <property type="match status" value="1"/>
</dbReference>
<dbReference type="PROSITE" id="PS00094">
    <property type="entry name" value="C5_MTASE_1"/>
    <property type="match status" value="1"/>
</dbReference>
<dbReference type="CDD" id="cd00093">
    <property type="entry name" value="HTH_XRE"/>
    <property type="match status" value="1"/>
</dbReference>
<dbReference type="Gene3D" id="1.10.260.40">
    <property type="entry name" value="lambda repressor-like DNA-binding domains"/>
    <property type="match status" value="1"/>
</dbReference>
<dbReference type="InterPro" id="IPR029063">
    <property type="entry name" value="SAM-dependent_MTases_sf"/>
</dbReference>
<feature type="active site" evidence="5">
    <location>
        <position position="150"/>
    </location>
</feature>
<dbReference type="GO" id="GO:0009307">
    <property type="term" value="P:DNA restriction-modification system"/>
    <property type="evidence" value="ECO:0007669"/>
    <property type="project" value="UniProtKB-KW"/>
</dbReference>
<dbReference type="GO" id="GO:0003886">
    <property type="term" value="F:DNA (cytosine-5-)-methyltransferase activity"/>
    <property type="evidence" value="ECO:0007669"/>
    <property type="project" value="UniProtKB-EC"/>
</dbReference>
<name>A0A6N3FFI5_9FIRM</name>
<dbReference type="InterPro" id="IPR001387">
    <property type="entry name" value="Cro/C1-type_HTH"/>
</dbReference>
<reference evidence="9" key="1">
    <citation type="submission" date="2019-11" db="EMBL/GenBank/DDBJ databases">
        <authorList>
            <person name="Feng L."/>
        </authorList>
    </citation>
    <scope>NUCLEOTIDE SEQUENCE</scope>
    <source>
        <strain evidence="9">VrattiLFYP33</strain>
    </source>
</reference>
<sequence length="404" mass="45435">MSISYNRLWSLLDDRGINKTELKEKAGISFNILAKLGKNNPVALDSLEKICTALYCNIEDIMEVSTSSKKPTTIELFAGAGGLALGLEQAGFNTIGLIEIDKDASATLKKNRENWNVINEDITKISSLNLEELFNIKKGELDLLSGGAPCQSFSYAGKRLGLEDTRGTLFYHYAVFLKKLQPKLFLFENVKGLLNHDKGKTFEVIKEVFAETGYSIQTKVLNAWNHGVAQKRERLITIGIRNDLIDSLKFDFPKEHDYKPVLRDILLDCPEGPGTQYGEEKKNVFKLVPPGGYWRDIDPEIAKKYMKSCWNMGGGRTGILRRLSLDEPSLTVLTSPSQKQTERCHPLEVRPFTVRENARCQSFPDNWEFCGTVSSQYKQVGNAVPVKLAYDIGNELIKTLLKEK</sequence>